<sequence length="202" mass="22852">MTQPDRVLVERSASGRVIDRLFCCDRGLNISDSLTEDRELKVPIFANGGLSSPWRPIECRWTTRKALPIRAKLPKLPNPDRCPLRACQPHDTPQAREKVQQGQQLRCLIAALACAAISLAEKKVGGAEAGTTTIATRCTLHCRSLPYRFSTWMVLSQCSGDDFWQFRSNIWQPQHWMNAAPDFHNHTGKQDHVTNHNNQKQP</sequence>
<evidence type="ECO:0000313" key="2">
    <source>
        <dbReference type="EMBL" id="SPP92905.1"/>
    </source>
</evidence>
<protein>
    <submittedName>
        <fullName evidence="2">Uncharacterized protein</fullName>
    </submittedName>
</protein>
<name>A0A2U3PUS8_9BRAD</name>
<dbReference type="AlphaFoldDB" id="A0A2U3PUS8"/>
<gene>
    <name evidence="2" type="ORF">BRAD3257_1790</name>
</gene>
<organism evidence="2 3">
    <name type="scientific">Bradyrhizobium vignae</name>
    <dbReference type="NCBI Taxonomy" id="1549949"/>
    <lineage>
        <taxon>Bacteria</taxon>
        <taxon>Pseudomonadati</taxon>
        <taxon>Pseudomonadota</taxon>
        <taxon>Alphaproteobacteria</taxon>
        <taxon>Hyphomicrobiales</taxon>
        <taxon>Nitrobacteraceae</taxon>
        <taxon>Bradyrhizobium</taxon>
    </lineage>
</organism>
<reference evidence="2 3" key="1">
    <citation type="submission" date="2018-03" db="EMBL/GenBank/DDBJ databases">
        <authorList>
            <person name="Gully D."/>
        </authorList>
    </citation>
    <scope>NUCLEOTIDE SEQUENCE [LARGE SCALE GENOMIC DNA]</scope>
    <source>
        <strain evidence="2">ORS3257</strain>
    </source>
</reference>
<feature type="compositionally biased region" description="Basic and acidic residues" evidence="1">
    <location>
        <begin position="183"/>
        <end position="194"/>
    </location>
</feature>
<evidence type="ECO:0000256" key="1">
    <source>
        <dbReference type="SAM" id="MobiDB-lite"/>
    </source>
</evidence>
<feature type="region of interest" description="Disordered" evidence="1">
    <location>
        <begin position="181"/>
        <end position="202"/>
    </location>
</feature>
<dbReference type="KEGG" id="bvz:BRAD3257_1790"/>
<proteinExistence type="predicted"/>
<dbReference type="EMBL" id="LS398110">
    <property type="protein sequence ID" value="SPP92905.1"/>
    <property type="molecule type" value="Genomic_DNA"/>
</dbReference>
<dbReference type="Proteomes" id="UP000246085">
    <property type="component" value="Chromosome BRAD3257"/>
</dbReference>
<evidence type="ECO:0000313" key="3">
    <source>
        <dbReference type="Proteomes" id="UP000246085"/>
    </source>
</evidence>
<accession>A0A2U3PUS8</accession>